<sequence length="69" mass="7976">MNNWPLYLLILLVFGVIVSNMLAIKRLDNIKVPPLLKKQPSLSAELQSKLDKVEKELQLHQSRPQNNQE</sequence>
<keyword evidence="1" id="KW-0472">Membrane</keyword>
<dbReference type="RefSeq" id="WP_168660157.1">
    <property type="nucleotide sequence ID" value="NZ_CP051180.1"/>
</dbReference>
<accession>A0A6H1UFA6</accession>
<evidence type="ECO:0000313" key="2">
    <source>
        <dbReference type="EMBL" id="QIZ76896.1"/>
    </source>
</evidence>
<dbReference type="AlphaFoldDB" id="A0A6H1UFA6"/>
<gene>
    <name evidence="2" type="ORF">HER31_08425</name>
</gene>
<keyword evidence="1" id="KW-1133">Transmembrane helix</keyword>
<protein>
    <submittedName>
        <fullName evidence="2">DUF2897 family protein</fullName>
    </submittedName>
</protein>
<feature type="transmembrane region" description="Helical" evidence="1">
    <location>
        <begin position="6"/>
        <end position="24"/>
    </location>
</feature>
<proteinExistence type="predicted"/>
<dbReference type="Proteomes" id="UP000501602">
    <property type="component" value="Chromosome"/>
</dbReference>
<dbReference type="EMBL" id="CP051180">
    <property type="protein sequence ID" value="QIZ76896.1"/>
    <property type="molecule type" value="Genomic_DNA"/>
</dbReference>
<organism evidence="2 3">
    <name type="scientific">Ferrimonas lipolytica</name>
    <dbReference type="NCBI Taxonomy" id="2724191"/>
    <lineage>
        <taxon>Bacteria</taxon>
        <taxon>Pseudomonadati</taxon>
        <taxon>Pseudomonadota</taxon>
        <taxon>Gammaproteobacteria</taxon>
        <taxon>Alteromonadales</taxon>
        <taxon>Ferrimonadaceae</taxon>
        <taxon>Ferrimonas</taxon>
    </lineage>
</organism>
<evidence type="ECO:0000256" key="1">
    <source>
        <dbReference type="SAM" id="Phobius"/>
    </source>
</evidence>
<dbReference type="KEGG" id="fes:HER31_08425"/>
<name>A0A6H1UFA6_9GAMM</name>
<keyword evidence="3" id="KW-1185">Reference proteome</keyword>
<evidence type="ECO:0000313" key="3">
    <source>
        <dbReference type="Proteomes" id="UP000501602"/>
    </source>
</evidence>
<reference evidence="2 3" key="1">
    <citation type="submission" date="2020-04" db="EMBL/GenBank/DDBJ databases">
        <title>Ferrimonas sp. S7 isolated from sea water.</title>
        <authorList>
            <person name="Bae S.S."/>
            <person name="Baek K."/>
        </authorList>
    </citation>
    <scope>NUCLEOTIDE SEQUENCE [LARGE SCALE GENOMIC DNA]</scope>
    <source>
        <strain evidence="2 3">S7</strain>
    </source>
</reference>
<keyword evidence="1" id="KW-0812">Transmembrane</keyword>